<accession>A0A4U8QCT1</accession>
<dbReference type="Pfam" id="PF21027">
    <property type="entry name" value="Sde0182_C"/>
    <property type="match status" value="3"/>
</dbReference>
<dbReference type="SMART" id="SM00635">
    <property type="entry name" value="BID_2"/>
    <property type="match status" value="9"/>
</dbReference>
<evidence type="ECO:0000256" key="1">
    <source>
        <dbReference type="SAM" id="MobiDB-lite"/>
    </source>
</evidence>
<protein>
    <submittedName>
        <fullName evidence="4">Kappa-carrageenase</fullName>
        <ecNumber evidence="4">3.2.1.83</ecNumber>
    </submittedName>
</protein>
<feature type="domain" description="BIG2" evidence="3">
    <location>
        <begin position="117"/>
        <end position="197"/>
    </location>
</feature>
<feature type="domain" description="BIG2" evidence="3">
    <location>
        <begin position="290"/>
        <end position="367"/>
    </location>
</feature>
<reference evidence="4 5" key="1">
    <citation type="journal article" date="2019" name="Anaerobe">
        <title>Detection of Robinsoniella peoriensis in multiple bone samples of a trauma patient.</title>
        <authorList>
            <person name="Schrottner P."/>
            <person name="Hartwich K."/>
            <person name="Bunk B."/>
            <person name="Schober I."/>
            <person name="Helbig S."/>
            <person name="Rudolph W.W."/>
            <person name="Gunzer F."/>
        </authorList>
    </citation>
    <scope>NUCLEOTIDE SEQUENCE [LARGE SCALE GENOMIC DNA]</scope>
    <source>
        <strain evidence="4 5">DSM 106044</strain>
    </source>
</reference>
<feature type="compositionally biased region" description="Acidic residues" evidence="1">
    <location>
        <begin position="2279"/>
        <end position="2289"/>
    </location>
</feature>
<dbReference type="InterPro" id="IPR048527">
    <property type="entry name" value="Sde182_C"/>
</dbReference>
<dbReference type="Gene3D" id="2.60.40.1080">
    <property type="match status" value="9"/>
</dbReference>
<feature type="domain" description="BIG2" evidence="3">
    <location>
        <begin position="927"/>
        <end position="1003"/>
    </location>
</feature>
<keyword evidence="4" id="KW-0326">Glycosidase</keyword>
<dbReference type="Gene3D" id="3.90.245.10">
    <property type="entry name" value="Ribonucleoside hydrolase-like"/>
    <property type="match status" value="3"/>
</dbReference>
<sequence length="2300" mass="251187" precursor="true">MKFKKAIASILAAAMVCSSVVYTNPMEAQAASSKLKKITMSSAKASVYKGQTKQLKVVKAPVSAKAEIKWSSSDKKVATVTKDGLVKGVKPGTATIKATAKVGKKTLSTKCNFTVKKPTYITKITPKVSSKTLKVGKKFTIKTTIAPENASVKKLKYSTSNKKVATVTSKGVVTAKGKGTAKITIKATDGSKESATVKITASAVPVTKVTLKPAQVSLSIGMAKQLKVSVKPAKATNRNVTYTSSNENVASVSSAGVLTAKATGTAAITATAQDGSKKSSTVSVTVNPVMAANVAVTPASLALKTGASQKLQTVVSPANTTNKNVSYTSSAPDVASVSSDGTVTAKGKGSAVITVTTQDGSNKQASVRVSVSDVEVKIADLAVVENDLVLAPGEAKQITANITPANATNQTLRYTSSDSNAAEVSETGVITAKAQGSAVITVETTDGSNKKAEIKVEVTNKDKVRTIVTTDGEVDDMDSFMRLMLYSNEMDLAGLILTSSTYHYAGDPDKGIAPKRWTGTAWAGEVLEDYSEVYSNLTVHSADYPTPAYLESILKIGNIKNVGEMDEITEGSEFMKEILLDDDDRTLYIQTWGGTNTTARALKSIEEEYKGTDQWEAIQQKIYDKAVIYIILNQDATYSNYIAKNWPGIKVINDGGNFWRFAYMWKSVPEPLTLKLQGDWNYNNIKTGHGPLLENYKLMGDGTILEGEDANEQRGSEDYLIKNTQYNRYDFISEGDSPSFFYLLDTGLRSMEDPTYGGWGGRFGVEADGTYKNTVSDYNIYTQKEDKTYTLTRWFNDIQGDFAARADWCVADEFSDANHRPTVTVEEGLDLTAQPGERVKLHADGADPDGDLLTYKWWQYYEADTYKGTEDGKFKIIGGDSNVASFVVPADAKDGDTIHMVVQVTDDGAHNMNHYQRVILTVAGAQQVESVTVNGDSEIQAGSKTTLNAVVLPETLTNKNVTWKSDNEAVATVTDKGQVTGVSVGTATITAVSKVDNTITGTFEITVTRAANDPANQNPRAIITQDAEVDDQNSLVHALLYANEIDFQGIIQTSSKFHWIGDPDAADAASQTKYRWPGTDWMNEYADDYEAVYENLRTHDPNYPTPAYIRSIIKIGNIGYKGEVKNETEGSKLVERALLDNDPRKLYLMAWGGTNTITRALMSIEEKYKDTDEWAAIREKIVNKSMICAFGKQDQTYDEYIGEEWPEILFLNVGGGTTYGYSWSKTAGSVDSEGKRTLSGAWMRENLDYGHGALLDNYVTWGDGTYLDGEEDGSQFGTNEDMLDSTNWWGRMKYQRYDFLSEGDSPSFFYLMDTGLRSLEDPAFGSYGGRYYLDTSMKNSKGQQLNWYKTVQDYDPLQDKKVNSDWRWMADLQHEFATRADWCITPNYEDANHAPTLSIKEGLDFTAKPGETLKLHAEASDPDGDYVSVKWSQYFEADTYVEPEANKGIYIKGANSDMATITVPEDAKEGDTLIILVQASDNGTHSLSHYQEILITVEGAQAVESVTVEGASEVEVGNKVTLNAVVLPETLTNKNVTWKSDNEAVATVTDKGQVTGVSFGTANITAVSQIDKTVMGTFEIKVTRAKDDANSSKVRTIVTTDGEVDDMDSFMRLMLYSNEMDIAGLILSSSTYHYAGDPDKGIAPKRWTGTAWAGEVLDDYEEVYENLKVHSPDFPAPEYLKSILKIGNIKNVGEMEEITEGSEFMKDILLDDDDRTLYIQTWGGTNTTARALKSIEEEYKGTDQWDEIQQKIYDKAVIYIILNQDATYSDYIAKQWPGIRVINDGGNFWQFAYMWKRVAEPLTAKLQGDWYYNNIKTGHGALLANYKLMGDGTILEGEDANEQRGSEDYLLKNPQYNRYDFISEGDSPSFFYLLDTGLRSLEDPTYGGWGGRFGVMEDGTYKNTVKDYNIYTNSQDTAYTLTRWFNDIQSDFAARADWCIASDYADANHMPSVSVKEGIDLSAAPGERLKLHAEGSDPDGDKLTYKWWQYYEADTYDGTADGNMSVTGKNTDTASFVIPEDAQNGDTIHMVIQVTDNGAHNLNYYQRVIITVTGREEIQNVEIKTPQGVDANAIALGTKTAGKGGSPYAVQLTAEVTPALTTGKTFTWSSSDVSVATVDSTGKVTPLTAGSVRITAAANDGSGKEASIDLTIVELKPSAVEVTSGGSTKLYVNATLSLNASVNPTDAVDKSVTWTSDNENVAVVSQDGVVTGIGAGTVVISAVSNADQSVFGEITLVVEEENVNRMSAPVTEDASEVSTEAEEVQEDVIREEVPNVENQNEETQNEETQTEVSSNGETQL</sequence>
<dbReference type="InterPro" id="IPR011483">
    <property type="entry name" value="Sde182_NH-like"/>
</dbReference>
<feature type="domain" description="BIG2" evidence="3">
    <location>
        <begin position="34"/>
        <end position="110"/>
    </location>
</feature>
<dbReference type="GO" id="GO:0016799">
    <property type="term" value="F:hydrolase activity, hydrolyzing N-glycosyl compounds"/>
    <property type="evidence" value="ECO:0007669"/>
    <property type="project" value="InterPro"/>
</dbReference>
<dbReference type="STRING" id="180332.GCA_000797495_00875"/>
<dbReference type="InterPro" id="IPR003343">
    <property type="entry name" value="Big_2"/>
</dbReference>
<dbReference type="EMBL" id="QGQD01000012">
    <property type="protein sequence ID" value="TLD02549.1"/>
    <property type="molecule type" value="Genomic_DNA"/>
</dbReference>
<evidence type="ECO:0000313" key="4">
    <source>
        <dbReference type="EMBL" id="TLD02549.1"/>
    </source>
</evidence>
<feature type="domain" description="BIG2" evidence="3">
    <location>
        <begin position="1502"/>
        <end position="1578"/>
    </location>
</feature>
<proteinExistence type="predicted"/>
<keyword evidence="4" id="KW-0378">Hydrolase</keyword>
<feature type="domain" description="BIG2" evidence="3">
    <location>
        <begin position="2156"/>
        <end position="2233"/>
    </location>
</feature>
<comment type="caution">
    <text evidence="4">The sequence shown here is derived from an EMBL/GenBank/DDBJ whole genome shotgun (WGS) entry which is preliminary data.</text>
</comment>
<feature type="chain" id="PRO_5039508898" evidence="2">
    <location>
        <begin position="24"/>
        <end position="2300"/>
    </location>
</feature>
<feature type="domain" description="BIG2" evidence="3">
    <location>
        <begin position="377"/>
        <end position="455"/>
    </location>
</feature>
<evidence type="ECO:0000256" key="2">
    <source>
        <dbReference type="SAM" id="SignalP"/>
    </source>
</evidence>
<dbReference type="Pfam" id="PF07632">
    <property type="entry name" value="Sde182_NH-like"/>
    <property type="match status" value="3"/>
</dbReference>
<dbReference type="GO" id="GO:0033918">
    <property type="term" value="F:kappa-carrageenase activity"/>
    <property type="evidence" value="ECO:0007669"/>
    <property type="project" value="UniProtKB-EC"/>
</dbReference>
<feature type="signal peptide" evidence="2">
    <location>
        <begin position="1"/>
        <end position="23"/>
    </location>
</feature>
<keyword evidence="2" id="KW-0732">Signal</keyword>
<dbReference type="EC" id="3.2.1.83" evidence="4"/>
<feature type="domain" description="BIG2" evidence="3">
    <location>
        <begin position="2068"/>
        <end position="2148"/>
    </location>
</feature>
<dbReference type="PANTHER" id="PTHR23019">
    <property type="entry name" value="NUCLEAR PORE MEMBRANE GLYCOPROTEIN GP210-RELATED"/>
    <property type="match status" value="1"/>
</dbReference>
<dbReference type="Pfam" id="PF02368">
    <property type="entry name" value="Big_2"/>
    <property type="match status" value="9"/>
</dbReference>
<evidence type="ECO:0000313" key="5">
    <source>
        <dbReference type="Proteomes" id="UP000306509"/>
    </source>
</evidence>
<name>A0A4U8QCT1_9FIRM</name>
<feature type="domain" description="BIG2" evidence="3">
    <location>
        <begin position="205"/>
        <end position="282"/>
    </location>
</feature>
<dbReference type="InterPro" id="IPR045197">
    <property type="entry name" value="NUP210-like"/>
</dbReference>
<dbReference type="InterPro" id="IPR036452">
    <property type="entry name" value="Ribo_hydro-like"/>
</dbReference>
<feature type="compositionally biased region" description="Acidic residues" evidence="1">
    <location>
        <begin position="2253"/>
        <end position="2266"/>
    </location>
</feature>
<dbReference type="Gene3D" id="2.60.40.10">
    <property type="entry name" value="Immunoglobulins"/>
    <property type="match status" value="3"/>
</dbReference>
<dbReference type="Proteomes" id="UP000306509">
    <property type="component" value="Unassembled WGS sequence"/>
</dbReference>
<organism evidence="4 5">
    <name type="scientific">Robinsoniella peoriensis</name>
    <dbReference type="NCBI Taxonomy" id="180332"/>
    <lineage>
        <taxon>Bacteria</taxon>
        <taxon>Bacillati</taxon>
        <taxon>Bacillota</taxon>
        <taxon>Clostridia</taxon>
        <taxon>Lachnospirales</taxon>
        <taxon>Lachnospiraceae</taxon>
        <taxon>Robinsoniella</taxon>
    </lineage>
</organism>
<dbReference type="RefSeq" id="WP_201278741.1">
    <property type="nucleotide sequence ID" value="NZ_QGQD01000012.1"/>
</dbReference>
<gene>
    <name evidence="4" type="primary">cgkA_5</name>
    <name evidence="4" type="ORF">DSM106044_00528</name>
</gene>
<dbReference type="SUPFAM" id="SSF49373">
    <property type="entry name" value="Invasin/intimin cell-adhesion fragments"/>
    <property type="match status" value="9"/>
</dbReference>
<dbReference type="InterPro" id="IPR008964">
    <property type="entry name" value="Invasin/intimin_cell_adhesion"/>
</dbReference>
<evidence type="ECO:0000259" key="3">
    <source>
        <dbReference type="SMART" id="SM00635"/>
    </source>
</evidence>
<keyword evidence="5" id="KW-1185">Reference proteome</keyword>
<feature type="region of interest" description="Disordered" evidence="1">
    <location>
        <begin position="2247"/>
        <end position="2300"/>
    </location>
</feature>
<dbReference type="PANTHER" id="PTHR23019:SF0">
    <property type="entry name" value="NUCLEAR PORE MEMBRANE GLYCOPROTEIN 210"/>
    <property type="match status" value="1"/>
</dbReference>
<dbReference type="InterPro" id="IPR013783">
    <property type="entry name" value="Ig-like_fold"/>
</dbReference>